<sequence>MASDSELVAVCNFLNELSLTEIIRYDEDATWVETESNSDVESFVTDITTDEDDSDTDRQSRKTRRPKSEAERVRQREYDRKCRTKRKTITQTYREGFMNALNELIGLMHIRLARTEKETNMLSLAKKKGVVVSLADAVQQVTLNQGAIECIMSCASHWELYKNGDSGKFFLRGMAKDIRDMLDLLLELGEQLNVATVELKWRVEGRTTGVWV</sequence>
<keyword evidence="3" id="KW-1185">Reference proteome</keyword>
<feature type="region of interest" description="Disordered" evidence="1">
    <location>
        <begin position="42"/>
        <end position="77"/>
    </location>
</feature>
<name>A0A225VU60_9STRA</name>
<reference evidence="3" key="1">
    <citation type="submission" date="2017-03" db="EMBL/GenBank/DDBJ databases">
        <title>Phytopthora megakarya and P. palmivora, two closely related causual agents of cacao black pod achieved similar genome size and gene model numbers by different mechanisms.</title>
        <authorList>
            <person name="Ali S."/>
            <person name="Shao J."/>
            <person name="Larry D.J."/>
            <person name="Kronmiller B."/>
            <person name="Shen D."/>
            <person name="Strem M.D."/>
            <person name="Melnick R.L."/>
            <person name="Guiltinan M.J."/>
            <person name="Tyler B.M."/>
            <person name="Meinhardt L.W."/>
            <person name="Bailey B.A."/>
        </authorList>
    </citation>
    <scope>NUCLEOTIDE SEQUENCE [LARGE SCALE GENOMIC DNA]</scope>
    <source>
        <strain evidence="3">zdho120</strain>
    </source>
</reference>
<gene>
    <name evidence="2" type="ORF">PHMEG_00019010</name>
</gene>
<dbReference type="OrthoDB" id="162712at2759"/>
<accession>A0A225VU60</accession>
<dbReference type="EMBL" id="NBNE01003152">
    <property type="protein sequence ID" value="OWZ08448.1"/>
    <property type="molecule type" value="Genomic_DNA"/>
</dbReference>
<evidence type="ECO:0000313" key="2">
    <source>
        <dbReference type="EMBL" id="OWZ08448.1"/>
    </source>
</evidence>
<proteinExistence type="predicted"/>
<comment type="caution">
    <text evidence="2">The sequence shown here is derived from an EMBL/GenBank/DDBJ whole genome shotgun (WGS) entry which is preliminary data.</text>
</comment>
<protein>
    <submittedName>
        <fullName evidence="2">DNA binding protein</fullName>
    </submittedName>
</protein>
<dbReference type="AlphaFoldDB" id="A0A225VU60"/>
<dbReference type="Proteomes" id="UP000198211">
    <property type="component" value="Unassembled WGS sequence"/>
</dbReference>
<organism evidence="2 3">
    <name type="scientific">Phytophthora megakarya</name>
    <dbReference type="NCBI Taxonomy" id="4795"/>
    <lineage>
        <taxon>Eukaryota</taxon>
        <taxon>Sar</taxon>
        <taxon>Stramenopiles</taxon>
        <taxon>Oomycota</taxon>
        <taxon>Peronosporomycetes</taxon>
        <taxon>Peronosporales</taxon>
        <taxon>Peronosporaceae</taxon>
        <taxon>Phytophthora</taxon>
    </lineage>
</organism>
<evidence type="ECO:0000313" key="3">
    <source>
        <dbReference type="Proteomes" id="UP000198211"/>
    </source>
</evidence>
<feature type="compositionally biased region" description="Basic and acidic residues" evidence="1">
    <location>
        <begin position="56"/>
        <end position="77"/>
    </location>
</feature>
<evidence type="ECO:0000256" key="1">
    <source>
        <dbReference type="SAM" id="MobiDB-lite"/>
    </source>
</evidence>